<feature type="region of interest" description="Disordered" evidence="1">
    <location>
        <begin position="219"/>
        <end position="316"/>
    </location>
</feature>
<dbReference type="Proteomes" id="UP000220605">
    <property type="component" value="Chromosome 8"/>
</dbReference>
<dbReference type="VEuPathDB" id="PlasmoDB:PVPAM_010007300"/>
<feature type="compositionally biased region" description="Low complexity" evidence="1">
    <location>
        <begin position="287"/>
        <end position="296"/>
    </location>
</feature>
<dbReference type="AlphaFoldDB" id="A0A564ZW41"/>
<dbReference type="EMBL" id="LT635619">
    <property type="protein sequence ID" value="VUZ95557.1"/>
    <property type="molecule type" value="Genomic_DNA"/>
</dbReference>
<proteinExistence type="predicted"/>
<dbReference type="VEuPathDB" id="PlasmoDB:PVW1_060034900"/>
<dbReference type="VEuPathDB" id="PlasmoDB:PVP01_0840800"/>
<evidence type="ECO:0000313" key="3">
    <source>
        <dbReference type="Proteomes" id="UP000220605"/>
    </source>
</evidence>
<dbReference type="OrthoDB" id="389062at2759"/>
<dbReference type="Pfam" id="PF05795">
    <property type="entry name" value="Plasmodium_Vir"/>
    <property type="match status" value="1"/>
</dbReference>
<reference evidence="3" key="1">
    <citation type="submission" date="2016-07" db="EMBL/GenBank/DDBJ databases">
        <authorList>
            <consortium name="Pathogen Informatics"/>
        </authorList>
    </citation>
    <scope>NUCLEOTIDE SEQUENCE [LARGE SCALE GENOMIC DNA]</scope>
</reference>
<organism evidence="2 3">
    <name type="scientific">Plasmodium vivax</name>
    <name type="common">malaria parasite P. vivax</name>
    <dbReference type="NCBI Taxonomy" id="5855"/>
    <lineage>
        <taxon>Eukaryota</taxon>
        <taxon>Sar</taxon>
        <taxon>Alveolata</taxon>
        <taxon>Apicomplexa</taxon>
        <taxon>Aconoidasida</taxon>
        <taxon>Haemosporida</taxon>
        <taxon>Plasmodiidae</taxon>
        <taxon>Plasmodium</taxon>
        <taxon>Plasmodium (Plasmodium)</taxon>
    </lineage>
</organism>
<dbReference type="InterPro" id="IPR008780">
    <property type="entry name" value="Plasmodium_Vir"/>
</dbReference>
<name>A0A564ZW41_PLAVI</name>
<gene>
    <name evidence="2" type="ORF">PVP01_0840800</name>
</gene>
<accession>A0A564ZW41</accession>
<protein>
    <submittedName>
        <fullName evidence="2">VIR protein</fullName>
    </submittedName>
</protein>
<sequence length="459" mass="52513">MTDCNWHSGPYFNYGCYNKLKKYYDRNLDGETAEKFLKEKHNIPPEIEKHFTTISKFLLKLGIYLVSYGPWGTSKNMTCPYINYLINLEIENKYGIDDNNYKYFCNFADEIAKYKFGDSVYTENTCSGYFSYLKDNTNYPVMKALYNIYDLFTKIKESYTLTKDQKCSNFRSIDLYYKELIRKNQNDLELHKKLLNFRKIVLNETDNYKDKCGKNISDIMPEPESIIPKPSPANSDVEGEKLLSKVRPESPPVKQLDPEVAVSNHLPQPESLREEEGTKLEQRETESLTTEASSSGEHSRGHEGGEQQGPSFILNGRHNGHSYMSELQRENFPHVFPRNEPLDEMKEHIDGINYKSQDAYIPPSKPEGFMDSLKGTFTGIVQSVEPAPILGVSGGMGALFLLFKYTPVGTFFRGGRRINNRIPRTFYGQFPGGLAGYDELYEGAFGADPINISYRAGIE</sequence>
<feature type="compositionally biased region" description="Basic and acidic residues" evidence="1">
    <location>
        <begin position="271"/>
        <end position="286"/>
    </location>
</feature>
<evidence type="ECO:0000313" key="2">
    <source>
        <dbReference type="EMBL" id="VUZ95557.1"/>
    </source>
</evidence>
<feature type="compositionally biased region" description="Basic and acidic residues" evidence="1">
    <location>
        <begin position="238"/>
        <end position="248"/>
    </location>
</feature>
<evidence type="ECO:0000256" key="1">
    <source>
        <dbReference type="SAM" id="MobiDB-lite"/>
    </source>
</evidence>